<dbReference type="EMBL" id="CAFAAV010000040">
    <property type="protein sequence ID" value="CAB4810826.1"/>
    <property type="molecule type" value="Genomic_DNA"/>
</dbReference>
<dbReference type="PROSITE" id="PS00211">
    <property type="entry name" value="ABC_TRANSPORTER_1"/>
    <property type="match status" value="1"/>
</dbReference>
<dbReference type="Gene3D" id="3.40.50.300">
    <property type="entry name" value="P-loop containing nucleotide triphosphate hydrolases"/>
    <property type="match status" value="1"/>
</dbReference>
<evidence type="ECO:0000313" key="12">
    <source>
        <dbReference type="EMBL" id="CAB4998664.1"/>
    </source>
</evidence>
<sequence>MSETTAHTNSSDGVTPVIEAIGIDVGYGSVSVIKGMHLSVKPGEVVALLGVNGAGKSTTVKALAGELRLTAGEIRLKGEVTTDPLHKRARRGLRLITEERSVFMGLSAADNLRLGGHNKDAVLEIFPELERLLRRKAGLLSGGEQQMLTLGRALASKPDILLIDELSLGLAPLVLERLLTKVREAADSGTGVLLVEQHIRYALEMSDRAYVLSRGQIVLQGDAADMLLRVDEIERSYLESGELADTTH</sequence>
<keyword evidence="3" id="KW-0547">Nucleotide-binding</keyword>
<evidence type="ECO:0000256" key="1">
    <source>
        <dbReference type="ARBA" id="ARBA00005417"/>
    </source>
</evidence>
<gene>
    <name evidence="8" type="ORF">UFOPK2656_02543</name>
    <name evidence="9" type="ORF">UFOPK3099_00728</name>
    <name evidence="10" type="ORF">UFOPK3267_01154</name>
    <name evidence="11" type="ORF">UFOPK3651_00339</name>
    <name evidence="12" type="ORF">UFOPK3931_01977</name>
    <name evidence="7" type="ORF">UFOPK4189_00236</name>
</gene>
<proteinExistence type="inferred from homology"/>
<dbReference type="InterPro" id="IPR003439">
    <property type="entry name" value="ABC_transporter-like_ATP-bd"/>
</dbReference>
<dbReference type="PANTHER" id="PTHR43820:SF4">
    <property type="entry name" value="HIGH-AFFINITY BRANCHED-CHAIN AMINO ACID TRANSPORT ATP-BINDING PROTEIN LIVF"/>
    <property type="match status" value="1"/>
</dbReference>
<dbReference type="InterPro" id="IPR003593">
    <property type="entry name" value="AAA+_ATPase"/>
</dbReference>
<keyword evidence="5" id="KW-0029">Amino-acid transport</keyword>
<dbReference type="CDD" id="cd03224">
    <property type="entry name" value="ABC_TM1139_LivF_branched"/>
    <property type="match status" value="1"/>
</dbReference>
<dbReference type="EMBL" id="CAFBOL010000057">
    <property type="protein sequence ID" value="CAB4998664.1"/>
    <property type="molecule type" value="Genomic_DNA"/>
</dbReference>
<dbReference type="SUPFAM" id="SSF52540">
    <property type="entry name" value="P-loop containing nucleoside triphosphate hydrolases"/>
    <property type="match status" value="1"/>
</dbReference>
<accession>A0A6J7P9P1</accession>
<evidence type="ECO:0000313" key="8">
    <source>
        <dbReference type="EMBL" id="CAB4736012.1"/>
    </source>
</evidence>
<dbReference type="GO" id="GO:0016887">
    <property type="term" value="F:ATP hydrolysis activity"/>
    <property type="evidence" value="ECO:0007669"/>
    <property type="project" value="InterPro"/>
</dbReference>
<feature type="domain" description="ABC transporter" evidence="6">
    <location>
        <begin position="18"/>
        <end position="239"/>
    </location>
</feature>
<evidence type="ECO:0000313" key="7">
    <source>
        <dbReference type="EMBL" id="CAB4362461.1"/>
    </source>
</evidence>
<dbReference type="InterPro" id="IPR027417">
    <property type="entry name" value="P-loop_NTPase"/>
</dbReference>
<keyword evidence="2" id="KW-0813">Transport</keyword>
<evidence type="ECO:0000256" key="5">
    <source>
        <dbReference type="ARBA" id="ARBA00022970"/>
    </source>
</evidence>
<evidence type="ECO:0000256" key="2">
    <source>
        <dbReference type="ARBA" id="ARBA00022448"/>
    </source>
</evidence>
<dbReference type="PANTHER" id="PTHR43820">
    <property type="entry name" value="HIGH-AFFINITY BRANCHED-CHAIN AMINO ACID TRANSPORT ATP-BINDING PROTEIN LIVF"/>
    <property type="match status" value="1"/>
</dbReference>
<evidence type="ECO:0000256" key="3">
    <source>
        <dbReference type="ARBA" id="ARBA00022741"/>
    </source>
</evidence>
<reference evidence="12" key="1">
    <citation type="submission" date="2020-05" db="EMBL/GenBank/DDBJ databases">
        <authorList>
            <person name="Chiriac C."/>
            <person name="Salcher M."/>
            <person name="Ghai R."/>
            <person name="Kavagutti S V."/>
        </authorList>
    </citation>
    <scope>NUCLEOTIDE SEQUENCE</scope>
</reference>
<comment type="similarity">
    <text evidence="1">Belongs to the ABC transporter superfamily.</text>
</comment>
<dbReference type="Pfam" id="PF00005">
    <property type="entry name" value="ABC_tran"/>
    <property type="match status" value="1"/>
</dbReference>
<dbReference type="GO" id="GO:0015807">
    <property type="term" value="P:L-amino acid transport"/>
    <property type="evidence" value="ECO:0007669"/>
    <property type="project" value="TreeGrafter"/>
</dbReference>
<keyword evidence="4" id="KW-0067">ATP-binding</keyword>
<dbReference type="AlphaFoldDB" id="A0A6J7P9P1"/>
<evidence type="ECO:0000313" key="10">
    <source>
        <dbReference type="EMBL" id="CAB4850330.1"/>
    </source>
</evidence>
<name>A0A6J7P9P1_9ZZZZ</name>
<dbReference type="GO" id="GO:0015658">
    <property type="term" value="F:branched-chain amino acid transmembrane transporter activity"/>
    <property type="evidence" value="ECO:0007669"/>
    <property type="project" value="TreeGrafter"/>
</dbReference>
<evidence type="ECO:0000259" key="6">
    <source>
        <dbReference type="PROSITE" id="PS50893"/>
    </source>
</evidence>
<dbReference type="EMBL" id="CAFBIY010000052">
    <property type="protein sequence ID" value="CAB4850330.1"/>
    <property type="molecule type" value="Genomic_DNA"/>
</dbReference>
<evidence type="ECO:0000313" key="9">
    <source>
        <dbReference type="EMBL" id="CAB4810826.1"/>
    </source>
</evidence>
<dbReference type="GO" id="GO:0005524">
    <property type="term" value="F:ATP binding"/>
    <property type="evidence" value="ECO:0007669"/>
    <property type="project" value="UniProtKB-KW"/>
</dbReference>
<dbReference type="InterPro" id="IPR052156">
    <property type="entry name" value="BCAA_Transport_ATP-bd_LivF"/>
</dbReference>
<dbReference type="PROSITE" id="PS50893">
    <property type="entry name" value="ABC_TRANSPORTER_2"/>
    <property type="match status" value="1"/>
</dbReference>
<dbReference type="EMBL" id="CAEZYF010000019">
    <property type="protein sequence ID" value="CAB4736012.1"/>
    <property type="molecule type" value="Genomic_DNA"/>
</dbReference>
<dbReference type="EMBL" id="CAFBMT010000002">
    <property type="protein sequence ID" value="CAB4913110.1"/>
    <property type="molecule type" value="Genomic_DNA"/>
</dbReference>
<protein>
    <submittedName>
        <fullName evidence="12">Unannotated protein</fullName>
    </submittedName>
</protein>
<dbReference type="InterPro" id="IPR017871">
    <property type="entry name" value="ABC_transporter-like_CS"/>
</dbReference>
<organism evidence="12">
    <name type="scientific">freshwater metagenome</name>
    <dbReference type="NCBI Taxonomy" id="449393"/>
    <lineage>
        <taxon>unclassified sequences</taxon>
        <taxon>metagenomes</taxon>
        <taxon>ecological metagenomes</taxon>
    </lineage>
</organism>
<dbReference type="SMART" id="SM00382">
    <property type="entry name" value="AAA"/>
    <property type="match status" value="1"/>
</dbReference>
<dbReference type="EMBL" id="CAESGF010000001">
    <property type="protein sequence ID" value="CAB4362461.1"/>
    <property type="molecule type" value="Genomic_DNA"/>
</dbReference>
<evidence type="ECO:0000313" key="11">
    <source>
        <dbReference type="EMBL" id="CAB4913110.1"/>
    </source>
</evidence>
<evidence type="ECO:0000256" key="4">
    <source>
        <dbReference type="ARBA" id="ARBA00022840"/>
    </source>
</evidence>